<dbReference type="Gene3D" id="3.40.190.10">
    <property type="entry name" value="Periplasmic binding protein-like II"/>
    <property type="match status" value="2"/>
</dbReference>
<evidence type="ECO:0000256" key="1">
    <source>
        <dbReference type="ARBA" id="ARBA00004418"/>
    </source>
</evidence>
<evidence type="ECO:0000313" key="5">
    <source>
        <dbReference type="EMBL" id="KQK32070.1"/>
    </source>
</evidence>
<protein>
    <submittedName>
        <fullName evidence="5">Carbohydrate ABC transporter substrate-binding protein</fullName>
    </submittedName>
    <submittedName>
        <fullName evidence="6">Multiple sugar transport system substrate-binding protein</fullName>
    </submittedName>
</protein>
<organism evidence="5 7">
    <name type="scientific">Bosea thiooxidans</name>
    <dbReference type="NCBI Taxonomy" id="53254"/>
    <lineage>
        <taxon>Bacteria</taxon>
        <taxon>Pseudomonadati</taxon>
        <taxon>Pseudomonadota</taxon>
        <taxon>Alphaproteobacteria</taxon>
        <taxon>Hyphomicrobiales</taxon>
        <taxon>Boseaceae</taxon>
        <taxon>Bosea</taxon>
    </lineage>
</organism>
<evidence type="ECO:0000256" key="4">
    <source>
        <dbReference type="SAM" id="SignalP"/>
    </source>
</evidence>
<evidence type="ECO:0000313" key="6">
    <source>
        <dbReference type="EMBL" id="SKB85669.1"/>
    </source>
</evidence>
<dbReference type="OrthoDB" id="7374398at2"/>
<name>A0A0Q3PQD0_9HYPH</name>
<evidence type="ECO:0000256" key="3">
    <source>
        <dbReference type="ARBA" id="ARBA00022764"/>
    </source>
</evidence>
<reference evidence="5 7" key="1">
    <citation type="submission" date="2015-10" db="EMBL/GenBank/DDBJ databases">
        <title>Draft genome of Bosea thiooxidans.</title>
        <authorList>
            <person name="Wang X."/>
        </authorList>
    </citation>
    <scope>NUCLEOTIDE SEQUENCE [LARGE SCALE GENOMIC DNA]</scope>
    <source>
        <strain evidence="5 7">CGMCC 9174</strain>
    </source>
</reference>
<comment type="similarity">
    <text evidence="2">Belongs to the bacterial solute-binding protein 1 family.</text>
</comment>
<dbReference type="PROSITE" id="PS51318">
    <property type="entry name" value="TAT"/>
    <property type="match status" value="1"/>
</dbReference>
<dbReference type="PANTHER" id="PTHR43649:SF12">
    <property type="entry name" value="DIACETYLCHITOBIOSE BINDING PROTEIN DASA"/>
    <property type="match status" value="1"/>
</dbReference>
<gene>
    <name evidence="5" type="ORF">ARD30_07920</name>
    <name evidence="6" type="ORF">SAMN05660750_02697</name>
</gene>
<feature type="chain" id="PRO_5014520588" evidence="4">
    <location>
        <begin position="28"/>
        <end position="427"/>
    </location>
</feature>
<dbReference type="InterPro" id="IPR006311">
    <property type="entry name" value="TAT_signal"/>
</dbReference>
<keyword evidence="4" id="KW-0732">Signal</keyword>
<reference evidence="6 8" key="2">
    <citation type="submission" date="2017-02" db="EMBL/GenBank/DDBJ databases">
        <authorList>
            <person name="Peterson S.W."/>
        </authorList>
    </citation>
    <scope>NUCLEOTIDE SEQUENCE [LARGE SCALE GENOMIC DNA]</scope>
    <source>
        <strain evidence="6 8">DSM 9653</strain>
    </source>
</reference>
<dbReference type="AlphaFoldDB" id="A0A0Q3PQD0"/>
<dbReference type="STRING" id="53254.SAMN05660750_02697"/>
<sequence>MRLTKRHFLAGAAAACAMPYVAGRAFAQGKQLNVFAHRVLQNVSNGTAGGDVTAGFTEANGASINWATFETGPLHDRVFREASLDQSTVDVAFLLNTYATPRVTALFEPLDAYMKSAPLENFDDIFPGLVKAVTFDGRLFAVPFRHASTGLHYNQEIFAECGISGPPKTIEEFIDIAKRCTKKRPNGTPAVGFILPGVAYPEVIAFARAWDADFITPDMKVVANSEPMVKALTAIRQLYEAGAVPRNLAGMKAEDANTWMQTGRAAMAMSSMSRHGLYNDPKKSQAAGKIKTTFFPIAEALRGKYDVAPAKVEFWSMAIPKNAQNKDLAWKFIKWMSSPQATLGAALNGNGPVRNSTYDDPRIIEALPYAQDERRVLAVSRVPLPAFNEAARAADFFKEEAEAAVLGMKTPQQAMDDLTVRVQALLK</sequence>
<keyword evidence="6" id="KW-0762">Sugar transport</keyword>
<evidence type="ECO:0000256" key="2">
    <source>
        <dbReference type="ARBA" id="ARBA00008520"/>
    </source>
</evidence>
<feature type="signal peptide" evidence="4">
    <location>
        <begin position="1"/>
        <end position="27"/>
    </location>
</feature>
<keyword evidence="3" id="KW-0574">Periplasm</keyword>
<dbReference type="InterPro" id="IPR050490">
    <property type="entry name" value="Bact_solute-bd_prot1"/>
</dbReference>
<evidence type="ECO:0000313" key="7">
    <source>
        <dbReference type="Proteomes" id="UP000051562"/>
    </source>
</evidence>
<dbReference type="SUPFAM" id="SSF53850">
    <property type="entry name" value="Periplasmic binding protein-like II"/>
    <property type="match status" value="1"/>
</dbReference>
<accession>A0A0Q3PQD0</accession>
<proteinExistence type="inferred from homology"/>
<keyword evidence="7" id="KW-1185">Reference proteome</keyword>
<keyword evidence="6" id="KW-0813">Transport</keyword>
<dbReference type="Proteomes" id="UP000190130">
    <property type="component" value="Unassembled WGS sequence"/>
</dbReference>
<dbReference type="GO" id="GO:0042597">
    <property type="term" value="C:periplasmic space"/>
    <property type="evidence" value="ECO:0007669"/>
    <property type="project" value="UniProtKB-SubCell"/>
</dbReference>
<comment type="subcellular location">
    <subcellularLocation>
        <location evidence="1">Periplasm</location>
    </subcellularLocation>
</comment>
<dbReference type="Pfam" id="PF01547">
    <property type="entry name" value="SBP_bac_1"/>
    <property type="match status" value="1"/>
</dbReference>
<dbReference type="PANTHER" id="PTHR43649">
    <property type="entry name" value="ARABINOSE-BINDING PROTEIN-RELATED"/>
    <property type="match status" value="1"/>
</dbReference>
<dbReference type="EMBL" id="FUYX01000006">
    <property type="protein sequence ID" value="SKB85669.1"/>
    <property type="molecule type" value="Genomic_DNA"/>
</dbReference>
<dbReference type="Proteomes" id="UP000051562">
    <property type="component" value="Unassembled WGS sequence"/>
</dbReference>
<dbReference type="EMBL" id="LMAR01000007">
    <property type="protein sequence ID" value="KQK32070.1"/>
    <property type="molecule type" value="Genomic_DNA"/>
</dbReference>
<dbReference type="InterPro" id="IPR006059">
    <property type="entry name" value="SBP"/>
</dbReference>
<evidence type="ECO:0000313" key="8">
    <source>
        <dbReference type="Proteomes" id="UP000190130"/>
    </source>
</evidence>